<evidence type="ECO:0000259" key="4">
    <source>
        <dbReference type="PROSITE" id="PS51532"/>
    </source>
</evidence>
<dbReference type="SUPFAM" id="SSF52833">
    <property type="entry name" value="Thioredoxin-like"/>
    <property type="match status" value="1"/>
</dbReference>
<comment type="similarity">
    <text evidence="1">Belongs to the thioredoxin family.</text>
</comment>
<comment type="caution">
    <text evidence="5">The sequence shown here is derived from an EMBL/GenBank/DDBJ whole genome shotgun (WGS) entry which is preliminary data.</text>
</comment>
<dbReference type="InterPro" id="IPR013766">
    <property type="entry name" value="Thioredoxin_domain"/>
</dbReference>
<evidence type="ECO:0000256" key="1">
    <source>
        <dbReference type="ARBA" id="ARBA00008987"/>
    </source>
</evidence>
<sequence>MSVVEITSNEQFNSLLSQSRFVVADFYADWCGPCKAIAPVYASLASQLTRPNHITFTKINGDNQQALAQAYSVRATAIECCSKLPFPPLSTIYTLQLTTTLFFLSDILPSSYSKTAAKRKTVAGADARKLNEVIQKLASEAKNSDAAGGEGSGSWVGAAIAKGYSDVTDQVDVKGLDLLNRDSEHGGPRVLFDSSKPAALAGKGKKADADWVESDTDEQLMLYIPRATMTMKFLCGLKTLWLYTNRSHVLGFDEAEDIPAVQKLEIQEGDWDAKTATAKVDLRFVKFQNVTSLVVFFVDGDGAGEKLRVDRLRIIGEAGEKRSMGKLEKFGDEPGE</sequence>
<dbReference type="SUPFAM" id="SSF49785">
    <property type="entry name" value="Galactose-binding domain-like"/>
    <property type="match status" value="1"/>
</dbReference>
<dbReference type="Pfam" id="PF06201">
    <property type="entry name" value="PITH"/>
    <property type="match status" value="1"/>
</dbReference>
<evidence type="ECO:0000256" key="2">
    <source>
        <dbReference type="ARBA" id="ARBA00023157"/>
    </source>
</evidence>
<dbReference type="InterPro" id="IPR008979">
    <property type="entry name" value="Galactose-bd-like_sf"/>
</dbReference>
<dbReference type="PANTHER" id="PTHR46115">
    <property type="entry name" value="THIOREDOXIN-LIKE PROTEIN 1"/>
    <property type="match status" value="1"/>
</dbReference>
<dbReference type="PROSITE" id="PS00194">
    <property type="entry name" value="THIOREDOXIN_1"/>
    <property type="match status" value="1"/>
</dbReference>
<dbReference type="GO" id="GO:0005737">
    <property type="term" value="C:cytoplasm"/>
    <property type="evidence" value="ECO:0007669"/>
    <property type="project" value="UniProtKB-ARBA"/>
</dbReference>
<evidence type="ECO:0000313" key="6">
    <source>
        <dbReference type="Proteomes" id="UP001150941"/>
    </source>
</evidence>
<dbReference type="InterPro" id="IPR036249">
    <property type="entry name" value="Thioredoxin-like_sf"/>
</dbReference>
<dbReference type="AlphaFoldDB" id="A0A9W9NSR2"/>
<reference evidence="5" key="2">
    <citation type="journal article" date="2023" name="IMA Fungus">
        <title>Comparative genomic study of the Penicillium genus elucidates a diverse pangenome and 15 lateral gene transfer events.</title>
        <authorList>
            <person name="Petersen C."/>
            <person name="Sorensen T."/>
            <person name="Nielsen M.R."/>
            <person name="Sondergaard T.E."/>
            <person name="Sorensen J.L."/>
            <person name="Fitzpatrick D.A."/>
            <person name="Frisvad J.C."/>
            <person name="Nielsen K.L."/>
        </authorList>
    </citation>
    <scope>NUCLEOTIDE SEQUENCE</scope>
    <source>
        <strain evidence="5">IBT 19713</strain>
    </source>
</reference>
<feature type="domain" description="PITH" evidence="4">
    <location>
        <begin position="156"/>
        <end position="334"/>
    </location>
</feature>
<keyword evidence="2" id="KW-1015">Disulfide bond</keyword>
<feature type="domain" description="Thioredoxin" evidence="3">
    <location>
        <begin position="1"/>
        <end position="139"/>
    </location>
</feature>
<dbReference type="Pfam" id="PF00085">
    <property type="entry name" value="Thioredoxin"/>
    <property type="match status" value="1"/>
</dbReference>
<dbReference type="InterPro" id="IPR017937">
    <property type="entry name" value="Thioredoxin_CS"/>
</dbReference>
<dbReference type="InterPro" id="IPR010400">
    <property type="entry name" value="PITH_dom"/>
</dbReference>
<dbReference type="InterPro" id="IPR037047">
    <property type="entry name" value="PITH_dom_sf"/>
</dbReference>
<evidence type="ECO:0000313" key="5">
    <source>
        <dbReference type="EMBL" id="KAJ5225496.1"/>
    </source>
</evidence>
<dbReference type="CDD" id="cd02947">
    <property type="entry name" value="TRX_family"/>
    <property type="match status" value="1"/>
</dbReference>
<proteinExistence type="inferred from homology"/>
<dbReference type="EMBL" id="JAPQKS010000005">
    <property type="protein sequence ID" value="KAJ5225496.1"/>
    <property type="molecule type" value="Genomic_DNA"/>
</dbReference>
<organism evidence="5 6">
    <name type="scientific">Penicillium chermesinum</name>
    <dbReference type="NCBI Taxonomy" id="63820"/>
    <lineage>
        <taxon>Eukaryota</taxon>
        <taxon>Fungi</taxon>
        <taxon>Dikarya</taxon>
        <taxon>Ascomycota</taxon>
        <taxon>Pezizomycotina</taxon>
        <taxon>Eurotiomycetes</taxon>
        <taxon>Eurotiomycetidae</taxon>
        <taxon>Eurotiales</taxon>
        <taxon>Aspergillaceae</taxon>
        <taxon>Penicillium</taxon>
    </lineage>
</organism>
<keyword evidence="6" id="KW-1185">Reference proteome</keyword>
<gene>
    <name evidence="5" type="ORF">N7468_006721</name>
</gene>
<dbReference type="Gene3D" id="3.40.30.10">
    <property type="entry name" value="Glutaredoxin"/>
    <property type="match status" value="1"/>
</dbReference>
<reference evidence="5" key="1">
    <citation type="submission" date="2022-11" db="EMBL/GenBank/DDBJ databases">
        <authorList>
            <person name="Petersen C."/>
        </authorList>
    </citation>
    <scope>NUCLEOTIDE SEQUENCE</scope>
    <source>
        <strain evidence="5">IBT 19713</strain>
    </source>
</reference>
<dbReference type="PROSITE" id="PS51352">
    <property type="entry name" value="THIOREDOXIN_2"/>
    <property type="match status" value="1"/>
</dbReference>
<protein>
    <recommendedName>
        <fullName evidence="7">Thioredoxin</fullName>
    </recommendedName>
</protein>
<dbReference type="GeneID" id="83203320"/>
<evidence type="ECO:0008006" key="7">
    <source>
        <dbReference type="Google" id="ProtNLM"/>
    </source>
</evidence>
<accession>A0A9W9NSR2</accession>
<dbReference type="Gene3D" id="2.60.120.470">
    <property type="entry name" value="PITH domain"/>
    <property type="match status" value="1"/>
</dbReference>
<dbReference type="PROSITE" id="PS51532">
    <property type="entry name" value="PITH"/>
    <property type="match status" value="1"/>
</dbReference>
<evidence type="ECO:0000259" key="3">
    <source>
        <dbReference type="PROSITE" id="PS51352"/>
    </source>
</evidence>
<dbReference type="RefSeq" id="XP_058328907.1">
    <property type="nucleotide sequence ID" value="XM_058476017.1"/>
</dbReference>
<dbReference type="Proteomes" id="UP001150941">
    <property type="component" value="Unassembled WGS sequence"/>
</dbReference>
<dbReference type="OrthoDB" id="2121326at2759"/>
<name>A0A9W9NSR2_9EURO</name>